<keyword evidence="1" id="KW-0812">Transmembrane</keyword>
<dbReference type="KEGG" id="mpsy:CEK71_22055"/>
<protein>
    <submittedName>
        <fullName evidence="2">Uncharacterized protein</fullName>
    </submittedName>
</protein>
<gene>
    <name evidence="2" type="ORF">CEK71_22055</name>
</gene>
<evidence type="ECO:0000313" key="2">
    <source>
        <dbReference type="EMBL" id="ASF48521.1"/>
    </source>
</evidence>
<name>A0A1Z4C4Q5_9GAMM</name>
<dbReference type="Proteomes" id="UP000197019">
    <property type="component" value="Chromosome"/>
</dbReference>
<keyword evidence="1" id="KW-1133">Transmembrane helix</keyword>
<reference evidence="2 3" key="1">
    <citation type="submission" date="2017-06" db="EMBL/GenBank/DDBJ databases">
        <title>Genome Sequencing of the methanotroph Methylovulum psychrotolerants str. HV10-M2 isolated from a high-altitude environment.</title>
        <authorList>
            <person name="Mateos-Rivera A."/>
        </authorList>
    </citation>
    <scope>NUCLEOTIDE SEQUENCE [LARGE SCALE GENOMIC DNA]</scope>
    <source>
        <strain evidence="2 3">HV10_M2</strain>
    </source>
</reference>
<evidence type="ECO:0000313" key="3">
    <source>
        <dbReference type="Proteomes" id="UP000197019"/>
    </source>
</evidence>
<keyword evidence="1" id="KW-0472">Membrane</keyword>
<feature type="transmembrane region" description="Helical" evidence="1">
    <location>
        <begin position="90"/>
        <end position="108"/>
    </location>
</feature>
<proteinExistence type="predicted"/>
<feature type="transmembrane region" description="Helical" evidence="1">
    <location>
        <begin position="114"/>
        <end position="132"/>
    </location>
</feature>
<dbReference type="RefSeq" id="WP_088621383.1">
    <property type="nucleotide sequence ID" value="NZ_CP022129.1"/>
</dbReference>
<feature type="transmembrane region" description="Helical" evidence="1">
    <location>
        <begin position="59"/>
        <end position="78"/>
    </location>
</feature>
<dbReference type="EMBL" id="CP022129">
    <property type="protein sequence ID" value="ASF48521.1"/>
    <property type="molecule type" value="Genomic_DNA"/>
</dbReference>
<evidence type="ECO:0000256" key="1">
    <source>
        <dbReference type="SAM" id="Phobius"/>
    </source>
</evidence>
<dbReference type="InterPro" id="IPR047699">
    <property type="entry name" value="Permease_put_prefix"/>
</dbReference>
<organism evidence="2 3">
    <name type="scientific">Methylovulum psychrotolerans</name>
    <dbReference type="NCBI Taxonomy" id="1704499"/>
    <lineage>
        <taxon>Bacteria</taxon>
        <taxon>Pseudomonadati</taxon>
        <taxon>Pseudomonadota</taxon>
        <taxon>Gammaproteobacteria</taxon>
        <taxon>Methylococcales</taxon>
        <taxon>Methylococcaceae</taxon>
        <taxon>Methylovulum</taxon>
    </lineage>
</organism>
<accession>A0A1Z4C4Q5</accession>
<feature type="transmembrane region" description="Helical" evidence="1">
    <location>
        <begin position="33"/>
        <end position="53"/>
    </location>
</feature>
<dbReference type="NCBIfam" id="NF038404">
    <property type="entry name" value="perm_prefix_2"/>
    <property type="match status" value="1"/>
</dbReference>
<dbReference type="OrthoDB" id="6287074at2"/>
<sequence>MKPDNQPKKECDSLAKNNLNDNLMEKKMYGSRLKLAGAGIVVGVGTTGAAVALGSGGEATAIALALVIALGLGLGLILLRTEGEWRAKIVSVEAGIAIGAGIGIAVGVGKGAAGIGVFLGTAAISVVIETYFQLMRAPNKNSLDVSQPSNIPPKTAKYLLYLVVPRKNRDALLGDLEEDFNEVLEKFGLKHAKFHYWVQTFRSIPPQLTASLIGSVVKYFKSTT</sequence>
<keyword evidence="3" id="KW-1185">Reference proteome</keyword>
<dbReference type="AlphaFoldDB" id="A0A1Z4C4Q5"/>